<name>A0A9W5Y895_9FIRM</name>
<dbReference type="InterPro" id="IPR036689">
    <property type="entry name" value="ESAT-6-like_sf"/>
</dbReference>
<sequence length="96" mass="11300">MDSNFQVTTRLLTEKATVVNNINEDFKETMKQIRDLINGLDREWKSDAAREFVEKFNSLYTEFNNYYRVVDSYKQFLIKAAEDYVAAETKIQQGIS</sequence>
<dbReference type="RefSeq" id="WP_281813094.1">
    <property type="nucleotide sequence ID" value="NZ_BRLB01000001.1"/>
</dbReference>
<dbReference type="EMBL" id="BRLB01000001">
    <property type="protein sequence ID" value="GKX28617.1"/>
    <property type="molecule type" value="Genomic_DNA"/>
</dbReference>
<reference evidence="1" key="1">
    <citation type="submission" date="2022-06" db="EMBL/GenBank/DDBJ databases">
        <title>Vallitalea longa sp. nov., an anaerobic bacterium isolated from marine sediment.</title>
        <authorList>
            <person name="Hirano S."/>
            <person name="Terahara T."/>
            <person name="Mori K."/>
            <person name="Hamada M."/>
            <person name="Matsumoto R."/>
            <person name="Kobayashi T."/>
        </authorList>
    </citation>
    <scope>NUCLEOTIDE SEQUENCE</scope>
    <source>
        <strain evidence="1">SH18-1</strain>
    </source>
</reference>
<organism evidence="1 2">
    <name type="scientific">Vallitalea longa</name>
    <dbReference type="NCBI Taxonomy" id="2936439"/>
    <lineage>
        <taxon>Bacteria</taxon>
        <taxon>Bacillati</taxon>
        <taxon>Bacillota</taxon>
        <taxon>Clostridia</taxon>
        <taxon>Lachnospirales</taxon>
        <taxon>Vallitaleaceae</taxon>
        <taxon>Vallitalea</taxon>
    </lineage>
</organism>
<comment type="caution">
    <text evidence="1">The sequence shown here is derived from an EMBL/GenBank/DDBJ whole genome shotgun (WGS) entry which is preliminary data.</text>
</comment>
<evidence type="ECO:0008006" key="3">
    <source>
        <dbReference type="Google" id="ProtNLM"/>
    </source>
</evidence>
<dbReference type="Pfam" id="PF06013">
    <property type="entry name" value="WXG100"/>
    <property type="match status" value="1"/>
</dbReference>
<evidence type="ECO:0000313" key="1">
    <source>
        <dbReference type="EMBL" id="GKX28617.1"/>
    </source>
</evidence>
<evidence type="ECO:0000313" key="2">
    <source>
        <dbReference type="Proteomes" id="UP001144256"/>
    </source>
</evidence>
<proteinExistence type="predicted"/>
<keyword evidence="2" id="KW-1185">Reference proteome</keyword>
<dbReference type="AlphaFoldDB" id="A0A9W5Y895"/>
<dbReference type="InterPro" id="IPR010310">
    <property type="entry name" value="T7SS_ESAT-6-like"/>
</dbReference>
<dbReference type="Proteomes" id="UP001144256">
    <property type="component" value="Unassembled WGS sequence"/>
</dbReference>
<dbReference type="Gene3D" id="1.10.287.1060">
    <property type="entry name" value="ESAT-6-like"/>
    <property type="match status" value="1"/>
</dbReference>
<dbReference type="SUPFAM" id="SSF140453">
    <property type="entry name" value="EsxAB dimer-like"/>
    <property type="match status" value="1"/>
</dbReference>
<protein>
    <recommendedName>
        <fullName evidence="3">ESAT-6-like protein</fullName>
    </recommendedName>
</protein>
<accession>A0A9W5Y895</accession>
<gene>
    <name evidence="1" type="ORF">SH1V18_10970</name>
</gene>